<protein>
    <recommendedName>
        <fullName evidence="6">Protein kinase domain-containing protein</fullName>
    </recommendedName>
</protein>
<dbReference type="GO" id="GO:0043065">
    <property type="term" value="P:positive regulation of apoptotic process"/>
    <property type="evidence" value="ECO:0007669"/>
    <property type="project" value="TreeGrafter"/>
</dbReference>
<evidence type="ECO:0000313" key="9">
    <source>
        <dbReference type="Proteomes" id="UP000663844"/>
    </source>
</evidence>
<dbReference type="EMBL" id="CAJNOG010000062">
    <property type="protein sequence ID" value="CAF0870175.1"/>
    <property type="molecule type" value="Genomic_DNA"/>
</dbReference>
<dbReference type="GO" id="GO:0005524">
    <property type="term" value="F:ATP binding"/>
    <property type="evidence" value="ECO:0007669"/>
    <property type="project" value="UniProtKB-KW"/>
</dbReference>
<evidence type="ECO:0000313" key="7">
    <source>
        <dbReference type="EMBL" id="CAF0870175.1"/>
    </source>
</evidence>
<dbReference type="GO" id="GO:0035556">
    <property type="term" value="P:intracellular signal transduction"/>
    <property type="evidence" value="ECO:0007669"/>
    <property type="project" value="TreeGrafter"/>
</dbReference>
<dbReference type="PROSITE" id="PS50011">
    <property type="entry name" value="PROTEIN_KINASE_DOM"/>
    <property type="match status" value="1"/>
</dbReference>
<keyword evidence="3" id="KW-0547">Nucleotide-binding</keyword>
<feature type="domain" description="Protein kinase" evidence="6">
    <location>
        <begin position="65"/>
        <end position="318"/>
    </location>
</feature>
<accession>A0A818P1M6</accession>
<dbReference type="GO" id="GO:0004674">
    <property type="term" value="F:protein serine/threonine kinase activity"/>
    <property type="evidence" value="ECO:0007669"/>
    <property type="project" value="UniProtKB-KW"/>
</dbReference>
<dbReference type="InterPro" id="IPR011009">
    <property type="entry name" value="Kinase-like_dom_sf"/>
</dbReference>
<dbReference type="SUPFAM" id="SSF56112">
    <property type="entry name" value="Protein kinase-like (PK-like)"/>
    <property type="match status" value="1"/>
</dbReference>
<dbReference type="Gene3D" id="3.30.200.20">
    <property type="entry name" value="Phosphorylase Kinase, domain 1"/>
    <property type="match status" value="1"/>
</dbReference>
<keyword evidence="1" id="KW-0723">Serine/threonine-protein kinase</keyword>
<dbReference type="GO" id="GO:0005634">
    <property type="term" value="C:nucleus"/>
    <property type="evidence" value="ECO:0007669"/>
    <property type="project" value="TreeGrafter"/>
</dbReference>
<comment type="caution">
    <text evidence="8">The sequence shown here is derived from an EMBL/GenBank/DDBJ whole genome shotgun (WGS) entry which is preliminary data.</text>
</comment>
<organism evidence="8 9">
    <name type="scientific">Adineta steineri</name>
    <dbReference type="NCBI Taxonomy" id="433720"/>
    <lineage>
        <taxon>Eukaryota</taxon>
        <taxon>Metazoa</taxon>
        <taxon>Spiralia</taxon>
        <taxon>Gnathifera</taxon>
        <taxon>Rotifera</taxon>
        <taxon>Eurotatoria</taxon>
        <taxon>Bdelloidea</taxon>
        <taxon>Adinetida</taxon>
        <taxon>Adinetidae</taxon>
        <taxon>Adineta</taxon>
    </lineage>
</organism>
<gene>
    <name evidence="7" type="ORF">JYZ213_LOCUS8912</name>
    <name evidence="8" type="ORF">OXD698_LOCUS7174</name>
</gene>
<dbReference type="AlphaFoldDB" id="A0A818P1M6"/>
<evidence type="ECO:0000259" key="6">
    <source>
        <dbReference type="PROSITE" id="PS50011"/>
    </source>
</evidence>
<keyword evidence="2" id="KW-0808">Transferase</keyword>
<name>A0A818P1M6_9BILA</name>
<dbReference type="EMBL" id="CAJOAZ010000324">
    <property type="protein sequence ID" value="CAF3616043.1"/>
    <property type="molecule type" value="Genomic_DNA"/>
</dbReference>
<dbReference type="Gene3D" id="1.10.510.10">
    <property type="entry name" value="Transferase(Phosphotransferase) domain 1"/>
    <property type="match status" value="1"/>
</dbReference>
<dbReference type="PANTHER" id="PTHR24342">
    <property type="entry name" value="SERINE/THREONINE-PROTEIN KINASE 17"/>
    <property type="match status" value="1"/>
</dbReference>
<dbReference type="PANTHER" id="PTHR24342:SF12">
    <property type="entry name" value="DEATH-ASSOCIATED PROTEIN KINASE RELATED"/>
    <property type="match status" value="1"/>
</dbReference>
<evidence type="ECO:0000256" key="4">
    <source>
        <dbReference type="ARBA" id="ARBA00022777"/>
    </source>
</evidence>
<keyword evidence="5" id="KW-0067">ATP-binding</keyword>
<reference evidence="8" key="1">
    <citation type="submission" date="2021-02" db="EMBL/GenBank/DDBJ databases">
        <authorList>
            <person name="Nowell W R."/>
        </authorList>
    </citation>
    <scope>NUCLEOTIDE SEQUENCE</scope>
</reference>
<dbReference type="Proteomes" id="UP000663845">
    <property type="component" value="Unassembled WGS sequence"/>
</dbReference>
<dbReference type="InterPro" id="IPR000719">
    <property type="entry name" value="Prot_kinase_dom"/>
</dbReference>
<dbReference type="PROSITE" id="PS00108">
    <property type="entry name" value="PROTEIN_KINASE_ST"/>
    <property type="match status" value="1"/>
</dbReference>
<dbReference type="Pfam" id="PF00069">
    <property type="entry name" value="Pkinase"/>
    <property type="match status" value="1"/>
</dbReference>
<evidence type="ECO:0000256" key="3">
    <source>
        <dbReference type="ARBA" id="ARBA00022741"/>
    </source>
</evidence>
<keyword evidence="4" id="KW-0418">Kinase</keyword>
<evidence type="ECO:0000256" key="2">
    <source>
        <dbReference type="ARBA" id="ARBA00022679"/>
    </source>
</evidence>
<dbReference type="InterPro" id="IPR008271">
    <property type="entry name" value="Ser/Thr_kinase_AS"/>
</dbReference>
<evidence type="ECO:0000313" key="8">
    <source>
        <dbReference type="EMBL" id="CAF3616043.1"/>
    </source>
</evidence>
<dbReference type="Proteomes" id="UP000663844">
    <property type="component" value="Unassembled WGS sequence"/>
</dbReference>
<sequence>MLHDVCRSQTPTRTRNPVFRHRLHNSPSPASVLSLTPSLTTGMIQSAAPGEFTHRCATVSFDSIYNITEDLCRGRFSCVKKCVKKELPDQIYAAKIIKKRNIQHALNELRIFQLSYKHPNFVTLYQVFDLPTEAIFILEYAKQGDLQLALEVAGSLEEIQAIHVTKQVLEAVAFLHDNKIVHLDIKPQNILLMEKWPSTQIKLCDFGLSRVLTNQRLLEMSGTTDFLAPEVVNYEPLTCATDMWNIGVLIYVLVTGHTPFGGATKLDTQSNITHCILDFPSDLFEKISKKCIDLIQKLIVRVPKRRATVHESLKHSWICFNDETTTTTPTTTLSNEEIMNSPDEEIIEEEEIDELTNEIDAENFN</sequence>
<evidence type="ECO:0000256" key="5">
    <source>
        <dbReference type="ARBA" id="ARBA00022840"/>
    </source>
</evidence>
<proteinExistence type="predicted"/>
<dbReference type="SMART" id="SM00220">
    <property type="entry name" value="S_TKc"/>
    <property type="match status" value="1"/>
</dbReference>
<evidence type="ECO:0000256" key="1">
    <source>
        <dbReference type="ARBA" id="ARBA00022527"/>
    </source>
</evidence>